<sequence>MDTLYTAADSKRTTSYNKYQRYMDAIDRLILDPYYTISGPGRSEIIHFLDVEWNYSLPKMILTRIIDLKHRDQGMYDCLAKFTAKHYEQTMLMLGSDVADVSDTFWDDVCRYM</sequence>
<reference evidence="1 2" key="1">
    <citation type="journal article" date="2016" name="Genome Biol. Evol.">
        <title>Divergent and convergent evolution of fungal pathogenicity.</title>
        <authorList>
            <person name="Shang Y."/>
            <person name="Xiao G."/>
            <person name="Zheng P."/>
            <person name="Cen K."/>
            <person name="Zhan S."/>
            <person name="Wang C."/>
        </authorList>
    </citation>
    <scope>NUCLEOTIDE SEQUENCE [LARGE SCALE GENOMIC DNA]</scope>
    <source>
        <strain evidence="1 2">ARSEF 7405</strain>
    </source>
</reference>
<dbReference type="OrthoDB" id="10565581at2759"/>
<evidence type="ECO:0000313" key="1">
    <source>
        <dbReference type="EMBL" id="KZZ87638.1"/>
    </source>
</evidence>
<keyword evidence="2" id="KW-1185">Reference proteome</keyword>
<comment type="caution">
    <text evidence="1">The sequence shown here is derived from an EMBL/GenBank/DDBJ whole genome shotgun (WGS) entry which is preliminary data.</text>
</comment>
<gene>
    <name evidence="1" type="ORF">AAP_05549</name>
</gene>
<organism evidence="1 2">
    <name type="scientific">Ascosphaera apis ARSEF 7405</name>
    <dbReference type="NCBI Taxonomy" id="392613"/>
    <lineage>
        <taxon>Eukaryota</taxon>
        <taxon>Fungi</taxon>
        <taxon>Dikarya</taxon>
        <taxon>Ascomycota</taxon>
        <taxon>Pezizomycotina</taxon>
        <taxon>Eurotiomycetes</taxon>
        <taxon>Eurotiomycetidae</taxon>
        <taxon>Onygenales</taxon>
        <taxon>Ascosphaeraceae</taxon>
        <taxon>Ascosphaera</taxon>
    </lineage>
</organism>
<accession>A0A167VJZ2</accession>
<dbReference type="VEuPathDB" id="FungiDB:AAP_05549"/>
<dbReference type="EMBL" id="AZGZ01000032">
    <property type="protein sequence ID" value="KZZ87638.1"/>
    <property type="molecule type" value="Genomic_DNA"/>
</dbReference>
<dbReference type="Proteomes" id="UP000242877">
    <property type="component" value="Unassembled WGS sequence"/>
</dbReference>
<evidence type="ECO:0000313" key="2">
    <source>
        <dbReference type="Proteomes" id="UP000242877"/>
    </source>
</evidence>
<dbReference type="AlphaFoldDB" id="A0A167VJZ2"/>
<protein>
    <submittedName>
        <fullName evidence="1">Uncharacterized protein</fullName>
    </submittedName>
</protein>
<name>A0A167VJZ2_9EURO</name>
<proteinExistence type="predicted"/>